<gene>
    <name evidence="1" type="ORF">BN2614_LOCUS5</name>
</gene>
<comment type="caution">
    <text evidence="1">The sequence shown here is derived from an EMBL/GenBank/DDBJ whole genome shotgun (WGS) entry which is preliminary data.</text>
</comment>
<proteinExistence type="predicted"/>
<evidence type="ECO:0000313" key="2">
    <source>
        <dbReference type="Proteomes" id="UP000269945"/>
    </source>
</evidence>
<dbReference type="EMBL" id="CYRY02035044">
    <property type="protein sequence ID" value="VCX13204.1"/>
    <property type="molecule type" value="Genomic_DNA"/>
</dbReference>
<dbReference type="Proteomes" id="UP000269945">
    <property type="component" value="Unassembled WGS sequence"/>
</dbReference>
<feature type="non-terminal residue" evidence="1">
    <location>
        <position position="49"/>
    </location>
</feature>
<keyword evidence="2" id="KW-1185">Reference proteome</keyword>
<organism evidence="1 2">
    <name type="scientific">Gulo gulo</name>
    <name type="common">Wolverine</name>
    <name type="synonym">Gluton</name>
    <dbReference type="NCBI Taxonomy" id="48420"/>
    <lineage>
        <taxon>Eukaryota</taxon>
        <taxon>Metazoa</taxon>
        <taxon>Chordata</taxon>
        <taxon>Craniata</taxon>
        <taxon>Vertebrata</taxon>
        <taxon>Euteleostomi</taxon>
        <taxon>Mammalia</taxon>
        <taxon>Eutheria</taxon>
        <taxon>Laurasiatheria</taxon>
        <taxon>Carnivora</taxon>
        <taxon>Caniformia</taxon>
        <taxon>Musteloidea</taxon>
        <taxon>Mustelidae</taxon>
        <taxon>Guloninae</taxon>
        <taxon>Gulo</taxon>
    </lineage>
</organism>
<dbReference type="AlphaFoldDB" id="A0A9X9M0R9"/>
<evidence type="ECO:0000313" key="1">
    <source>
        <dbReference type="EMBL" id="VCX13204.1"/>
    </source>
</evidence>
<reference evidence="1 2" key="1">
    <citation type="submission" date="2018-10" db="EMBL/GenBank/DDBJ databases">
        <authorList>
            <person name="Ekblom R."/>
            <person name="Jareborg N."/>
        </authorList>
    </citation>
    <scope>NUCLEOTIDE SEQUENCE [LARGE SCALE GENOMIC DNA]</scope>
    <source>
        <tissue evidence="1">Muscle</tissue>
    </source>
</reference>
<protein>
    <submittedName>
        <fullName evidence="1">Uncharacterized protein</fullName>
    </submittedName>
</protein>
<name>A0A9X9M0R9_GULGU</name>
<accession>A0A9X9M0R9</accession>
<sequence length="49" mass="5104">MLAGSAERHPLGLHTGAISSVTPRIVCCDTFLSIASCYISSKLGQLLGK</sequence>